<feature type="compositionally biased region" description="Acidic residues" evidence="1">
    <location>
        <begin position="95"/>
        <end position="112"/>
    </location>
</feature>
<feature type="region of interest" description="Disordered" evidence="1">
    <location>
        <begin position="88"/>
        <end position="116"/>
    </location>
</feature>
<sequence length="438" mass="50829">MFNRKRSANRLASVDWRKKQKLMKQEYFSDTREQPVNIAFPVENDTCNRDHDGMGNRGSNEMCNRNRNNFQLDEDLIQSSIQNCRLSDSGMCKSDDEDSSSCEESDDDDIDNYENNRNDIPEAKILTALRTWAMDNVIPYGQVDSLLQILKPFHPELPLTSKTLFKKRVLKKNYCVQNFNPEDENDKSEFVYYGMKKQLERIILPKIHKIDTIKLQFNIDGLPLYNSSATELYPILGKIYRSDYIFKPFIVAIFCGKGKPKNIDNFFSQFVQELNILLKSGITIKEKLIPVELMCFICDMPARAMIKCTKGHTGFEACERCTVHEYKDGSTIYPVDQCIKRSDESFRKQVYPHHHNSTSPLTHITLPVDMIKDFVLDFMHLGSLGIMKKLLVEYWMKPKKVGLPRQEILRISQRLVNLSCQIPEEFQRTTRSLGDVGK</sequence>
<organism evidence="2 3">
    <name type="scientific">Trichogramma kaykai</name>
    <dbReference type="NCBI Taxonomy" id="54128"/>
    <lineage>
        <taxon>Eukaryota</taxon>
        <taxon>Metazoa</taxon>
        <taxon>Ecdysozoa</taxon>
        <taxon>Arthropoda</taxon>
        <taxon>Hexapoda</taxon>
        <taxon>Insecta</taxon>
        <taxon>Pterygota</taxon>
        <taxon>Neoptera</taxon>
        <taxon>Endopterygota</taxon>
        <taxon>Hymenoptera</taxon>
        <taxon>Apocrita</taxon>
        <taxon>Proctotrupomorpha</taxon>
        <taxon>Chalcidoidea</taxon>
        <taxon>Trichogrammatidae</taxon>
        <taxon>Trichogramma</taxon>
    </lineage>
</organism>
<dbReference type="PANTHER" id="PTHR33053:SF25">
    <property type="entry name" value="TRANSPOSASE DOMAIN-CONTAINING PROTEIN"/>
    <property type="match status" value="1"/>
</dbReference>
<accession>A0ABD2XJY6</accession>
<evidence type="ECO:0008006" key="4">
    <source>
        <dbReference type="Google" id="ProtNLM"/>
    </source>
</evidence>
<evidence type="ECO:0000313" key="3">
    <source>
        <dbReference type="Proteomes" id="UP001627154"/>
    </source>
</evidence>
<gene>
    <name evidence="2" type="ORF">TKK_001896</name>
</gene>
<reference evidence="2 3" key="1">
    <citation type="journal article" date="2024" name="bioRxiv">
        <title>A reference genome for Trichogramma kaykai: A tiny desert-dwelling parasitoid wasp with competing sex-ratio distorters.</title>
        <authorList>
            <person name="Culotta J."/>
            <person name="Lindsey A.R."/>
        </authorList>
    </citation>
    <scope>NUCLEOTIDE SEQUENCE [LARGE SCALE GENOMIC DNA]</scope>
    <source>
        <strain evidence="2 3">KSX58</strain>
    </source>
</reference>
<dbReference type="AlphaFoldDB" id="A0ABD2XJY6"/>
<protein>
    <recommendedName>
        <fullName evidence="4">Transposase domain-containing protein</fullName>
    </recommendedName>
</protein>
<dbReference type="EMBL" id="JBJJXI010000020">
    <property type="protein sequence ID" value="KAL3405505.1"/>
    <property type="molecule type" value="Genomic_DNA"/>
</dbReference>
<comment type="caution">
    <text evidence="2">The sequence shown here is derived from an EMBL/GenBank/DDBJ whole genome shotgun (WGS) entry which is preliminary data.</text>
</comment>
<evidence type="ECO:0000313" key="2">
    <source>
        <dbReference type="EMBL" id="KAL3405505.1"/>
    </source>
</evidence>
<dbReference type="Proteomes" id="UP001627154">
    <property type="component" value="Unassembled WGS sequence"/>
</dbReference>
<name>A0ABD2XJY6_9HYME</name>
<dbReference type="PANTHER" id="PTHR33053">
    <property type="entry name" value="PROTEIN, PUTATIVE-RELATED"/>
    <property type="match status" value="1"/>
</dbReference>
<evidence type="ECO:0000256" key="1">
    <source>
        <dbReference type="SAM" id="MobiDB-lite"/>
    </source>
</evidence>
<keyword evidence="3" id="KW-1185">Reference proteome</keyword>
<proteinExistence type="predicted"/>